<feature type="domain" description="C-type lectin" evidence="8">
    <location>
        <begin position="40"/>
        <end position="185"/>
    </location>
</feature>
<evidence type="ECO:0000256" key="5">
    <source>
        <dbReference type="ARBA" id="ARBA00022989"/>
    </source>
</evidence>
<dbReference type="InterPro" id="IPR016187">
    <property type="entry name" value="CTDL_fold"/>
</dbReference>
<proteinExistence type="predicted"/>
<keyword evidence="6" id="KW-0472">Membrane</keyword>
<keyword evidence="3 7" id="KW-0732">Signal</keyword>
<dbReference type="Gene3D" id="3.10.100.10">
    <property type="entry name" value="Mannose-Binding Protein A, subunit A"/>
    <property type="match status" value="1"/>
</dbReference>
<keyword evidence="5" id="KW-1133">Transmembrane helix</keyword>
<dbReference type="Proteomes" id="UP000694865">
    <property type="component" value="Unplaced"/>
</dbReference>
<evidence type="ECO:0000313" key="10">
    <source>
        <dbReference type="RefSeq" id="XP_006815410.1"/>
    </source>
</evidence>
<gene>
    <name evidence="10" type="primary">LOC102808954</name>
</gene>
<dbReference type="PROSITE" id="PS50041">
    <property type="entry name" value="C_TYPE_LECTIN_2"/>
    <property type="match status" value="1"/>
</dbReference>
<keyword evidence="2" id="KW-0812">Transmembrane</keyword>
<dbReference type="RefSeq" id="XP_006815410.1">
    <property type="nucleotide sequence ID" value="XM_006815347.1"/>
</dbReference>
<sequence length="195" mass="22758">MSLDSRFKMMLSIVSLVIIGLSWVITPVEMNEVTPDGTYTSCKCLKYDIFCQNDKSTWEWAKNHCENAGGWLATIDKQSTHQAIRQIIYADLDNKTCHNYGFWIGYYDPRPLPKPTRHKANPDLFTWVKVDEPCTQFVKWETDEPNDNITEHPDGQNCVQLWYRPTKRGNFDDEYCYEKKGYVCMFEVDCPCANP</sequence>
<evidence type="ECO:0000259" key="8">
    <source>
        <dbReference type="PROSITE" id="PS50041"/>
    </source>
</evidence>
<protein>
    <submittedName>
        <fullName evidence="10">Uncharacterized protein LOC102808954</fullName>
    </submittedName>
</protein>
<evidence type="ECO:0000256" key="3">
    <source>
        <dbReference type="ARBA" id="ARBA00022729"/>
    </source>
</evidence>
<keyword evidence="9" id="KW-1185">Reference proteome</keyword>
<organism evidence="9 10">
    <name type="scientific">Saccoglossus kowalevskii</name>
    <name type="common">Acorn worm</name>
    <dbReference type="NCBI Taxonomy" id="10224"/>
    <lineage>
        <taxon>Eukaryota</taxon>
        <taxon>Metazoa</taxon>
        <taxon>Hemichordata</taxon>
        <taxon>Enteropneusta</taxon>
        <taxon>Harrimaniidae</taxon>
        <taxon>Saccoglossus</taxon>
    </lineage>
</organism>
<feature type="signal peptide" evidence="7">
    <location>
        <begin position="1"/>
        <end position="30"/>
    </location>
</feature>
<dbReference type="InterPro" id="IPR001304">
    <property type="entry name" value="C-type_lectin-like"/>
</dbReference>
<dbReference type="Pfam" id="PF00059">
    <property type="entry name" value="Lectin_C"/>
    <property type="match status" value="1"/>
</dbReference>
<dbReference type="InterPro" id="IPR051505">
    <property type="entry name" value="C-type_lectin_domain"/>
</dbReference>
<keyword evidence="4" id="KW-0430">Lectin</keyword>
<dbReference type="SMART" id="SM00034">
    <property type="entry name" value="CLECT"/>
    <property type="match status" value="1"/>
</dbReference>
<feature type="chain" id="PRO_5047040577" evidence="7">
    <location>
        <begin position="31"/>
        <end position="195"/>
    </location>
</feature>
<dbReference type="GeneID" id="102808954"/>
<evidence type="ECO:0000256" key="4">
    <source>
        <dbReference type="ARBA" id="ARBA00022734"/>
    </source>
</evidence>
<name>A0ABM0M5W9_SACKO</name>
<evidence type="ECO:0000313" key="9">
    <source>
        <dbReference type="Proteomes" id="UP000694865"/>
    </source>
</evidence>
<dbReference type="CDD" id="cd00037">
    <property type="entry name" value="CLECT"/>
    <property type="match status" value="1"/>
</dbReference>
<reference evidence="10" key="1">
    <citation type="submission" date="2025-08" db="UniProtKB">
        <authorList>
            <consortium name="RefSeq"/>
        </authorList>
    </citation>
    <scope>IDENTIFICATION</scope>
    <source>
        <tissue evidence="10">Testes</tissue>
    </source>
</reference>
<dbReference type="PANTHER" id="PTHR14789">
    <property type="entry name" value="CHONDROLECTIN VARIANT CHODLFDELTAE"/>
    <property type="match status" value="1"/>
</dbReference>
<comment type="subcellular location">
    <subcellularLocation>
        <location evidence="1">Membrane</location>
        <topology evidence="1">Single-pass type I membrane protein</topology>
    </subcellularLocation>
</comment>
<evidence type="ECO:0000256" key="1">
    <source>
        <dbReference type="ARBA" id="ARBA00004479"/>
    </source>
</evidence>
<accession>A0ABM0M5W9</accession>
<evidence type="ECO:0000256" key="2">
    <source>
        <dbReference type="ARBA" id="ARBA00022692"/>
    </source>
</evidence>
<evidence type="ECO:0000256" key="6">
    <source>
        <dbReference type="ARBA" id="ARBA00023136"/>
    </source>
</evidence>
<dbReference type="InterPro" id="IPR016186">
    <property type="entry name" value="C-type_lectin-like/link_sf"/>
</dbReference>
<evidence type="ECO:0000256" key="7">
    <source>
        <dbReference type="SAM" id="SignalP"/>
    </source>
</evidence>
<dbReference type="SUPFAM" id="SSF56436">
    <property type="entry name" value="C-type lectin-like"/>
    <property type="match status" value="1"/>
</dbReference>